<dbReference type="Pfam" id="PF01609">
    <property type="entry name" value="DDE_Tnp_1"/>
    <property type="match status" value="1"/>
</dbReference>
<organism evidence="7 8">
    <name type="scientific">Halanaerobium congolense</name>
    <dbReference type="NCBI Taxonomy" id="54121"/>
    <lineage>
        <taxon>Bacteria</taxon>
        <taxon>Bacillati</taxon>
        <taxon>Bacillota</taxon>
        <taxon>Clostridia</taxon>
        <taxon>Halanaerobiales</taxon>
        <taxon>Halanaerobiaceae</taxon>
        <taxon>Halanaerobium</taxon>
    </lineage>
</organism>
<dbReference type="GO" id="GO:0003677">
    <property type="term" value="F:DNA binding"/>
    <property type="evidence" value="ECO:0007669"/>
    <property type="project" value="UniProtKB-KW"/>
</dbReference>
<gene>
    <name evidence="7" type="ORF">SAMN04515652_1301</name>
</gene>
<dbReference type="InterPro" id="IPR025399">
    <property type="entry name" value="DUF4372"/>
</dbReference>
<proteinExistence type="inferred from homology"/>
<evidence type="ECO:0008006" key="9">
    <source>
        <dbReference type="Google" id="ProtNLM"/>
    </source>
</evidence>
<dbReference type="PANTHER" id="PTHR33258:SF1">
    <property type="entry name" value="TRANSPOSASE INSL FOR INSERTION SEQUENCE ELEMENT IS186A-RELATED"/>
    <property type="match status" value="1"/>
</dbReference>
<dbReference type="InterPro" id="IPR047952">
    <property type="entry name" value="Transpos_IS4"/>
</dbReference>
<dbReference type="RefSeq" id="WP_089720587.1">
    <property type="nucleotide sequence ID" value="NZ_FOHG01000030.1"/>
</dbReference>
<dbReference type="GO" id="GO:0006313">
    <property type="term" value="P:DNA transposition"/>
    <property type="evidence" value="ECO:0007669"/>
    <property type="project" value="InterPro"/>
</dbReference>
<evidence type="ECO:0000313" key="7">
    <source>
        <dbReference type="EMBL" id="SET14022.1"/>
    </source>
</evidence>
<dbReference type="Proteomes" id="UP000198612">
    <property type="component" value="Unassembled WGS sequence"/>
</dbReference>
<evidence type="ECO:0000259" key="5">
    <source>
        <dbReference type="Pfam" id="PF01609"/>
    </source>
</evidence>
<dbReference type="Gene3D" id="3.90.350.10">
    <property type="entry name" value="Transposase Inhibitor Protein From Tn5, Chain A, domain 1"/>
    <property type="match status" value="1"/>
</dbReference>
<keyword evidence="4" id="KW-0233">DNA recombination</keyword>
<reference evidence="7 8" key="1">
    <citation type="submission" date="2016-10" db="EMBL/GenBank/DDBJ databases">
        <authorList>
            <person name="Varghese N."/>
            <person name="Submissions S."/>
        </authorList>
    </citation>
    <scope>NUCLEOTIDE SEQUENCE [LARGE SCALE GENOMIC DNA]</scope>
    <source>
        <strain evidence="7 8">WG5</strain>
    </source>
</reference>
<name>A0A1I0C3S2_9FIRM</name>
<comment type="similarity">
    <text evidence="1">Belongs to the transposase 11 family.</text>
</comment>
<dbReference type="SUPFAM" id="SSF53098">
    <property type="entry name" value="Ribonuclease H-like"/>
    <property type="match status" value="1"/>
</dbReference>
<keyword evidence="3" id="KW-0238">DNA-binding</keyword>
<accession>A0A1I0C3S2</accession>
<evidence type="ECO:0000256" key="3">
    <source>
        <dbReference type="ARBA" id="ARBA00023125"/>
    </source>
</evidence>
<evidence type="ECO:0000259" key="6">
    <source>
        <dbReference type="Pfam" id="PF14294"/>
    </source>
</evidence>
<dbReference type="InterPro" id="IPR012337">
    <property type="entry name" value="RNaseH-like_sf"/>
</dbReference>
<evidence type="ECO:0000256" key="2">
    <source>
        <dbReference type="ARBA" id="ARBA00022578"/>
    </source>
</evidence>
<dbReference type="EMBL" id="FOHG01000030">
    <property type="protein sequence ID" value="SET14022.1"/>
    <property type="molecule type" value="Genomic_DNA"/>
</dbReference>
<dbReference type="PANTHER" id="PTHR33258">
    <property type="entry name" value="TRANSPOSASE INSL FOR INSERTION SEQUENCE ELEMENT IS186A-RELATED"/>
    <property type="match status" value="1"/>
</dbReference>
<dbReference type="Pfam" id="PF14294">
    <property type="entry name" value="DUF4372"/>
    <property type="match status" value="1"/>
</dbReference>
<evidence type="ECO:0000256" key="4">
    <source>
        <dbReference type="ARBA" id="ARBA00023172"/>
    </source>
</evidence>
<dbReference type="AlphaFoldDB" id="A0A1I0C3S2"/>
<sequence length="417" mass="48217">MDKDITETTFNQLLVSINFNLFSKIVTELELDKYTKKLTTKRLFLILLYGQLESVSSLDSLSIDVSNRSDLKKEIGLDSISASQLSRKLRDIPPVIFEEIFNQIKLEALAKRGSNFYRNNFGQLNIIDASTISMALSNYPWADFRSTKAGIKVHTRIIYDGEIMPDKVEITTAKVADKTKMDNLIVQDKNTLHVFDRAYVDYQGFDNYCDAGILFLSRLKSNAKIEVLKTQTEIIDGQEVKDSIVLLGDKKQNKQMENVLRILEIPDRENPGSTIRLITNDFKHSAALISRYYRDRWQIEIFFKWIKQHLHVKVFYGHSENAVKSQIFTALISFVLLTLLKREANTDKSLFKVLKYFRACKFESLKAFIRKINRPPSRSSKGRRVIDHEKIYQLTERQVIAGDTELLYSTEFNPVIL</sequence>
<feature type="domain" description="DUF4372" evidence="6">
    <location>
        <begin position="7"/>
        <end position="62"/>
    </location>
</feature>
<evidence type="ECO:0000256" key="1">
    <source>
        <dbReference type="ARBA" id="ARBA00010075"/>
    </source>
</evidence>
<keyword evidence="2" id="KW-0815">Transposition</keyword>
<feature type="domain" description="Transposase IS4-like" evidence="5">
    <location>
        <begin position="123"/>
        <end position="335"/>
    </location>
</feature>
<protein>
    <recommendedName>
        <fullName evidence="9">IS4 family transposase</fullName>
    </recommendedName>
</protein>
<evidence type="ECO:0000313" key="8">
    <source>
        <dbReference type="Proteomes" id="UP000198612"/>
    </source>
</evidence>
<dbReference type="NCBIfam" id="NF033592">
    <property type="entry name" value="transpos_IS4_1"/>
    <property type="match status" value="1"/>
</dbReference>
<dbReference type="GO" id="GO:0004803">
    <property type="term" value="F:transposase activity"/>
    <property type="evidence" value="ECO:0007669"/>
    <property type="project" value="InterPro"/>
</dbReference>
<dbReference type="InterPro" id="IPR002559">
    <property type="entry name" value="Transposase_11"/>
</dbReference>